<sequence length="298" mass="31539">MPASLTRPTRWIGAGLTVVCLGFVLWRFVQLAPRVAALAPWPSLISGMGLATLVYSAGGVLLAIAWWLLLRALASPSITATSAVRGHMRAQLAKYAPGNVFHLAARHVHARQQGLDHVPVATAAVAESILLVAVAVSLSFAMPATGLPGALQWLAPWRWIILVGFFGLIAIFYWLRLRDRMSALDGTWHAGIGGVLGATACYCSFFALAAIAFRFLFEAPALDALELLPTIAVCWLGGFLVIGSPGGLGVREALLVGLLGPVCGEAEALYAALAFRGVTILSDLLLFLVGILVPDHSR</sequence>
<evidence type="ECO:0000256" key="1">
    <source>
        <dbReference type="SAM" id="Phobius"/>
    </source>
</evidence>
<feature type="transmembrane region" description="Helical" evidence="1">
    <location>
        <begin position="120"/>
        <end position="144"/>
    </location>
</feature>
<accession>A0A1I4X3T5</accession>
<proteinExistence type="predicted"/>
<evidence type="ECO:0000313" key="2">
    <source>
        <dbReference type="EMBL" id="SFN20604.1"/>
    </source>
</evidence>
<evidence type="ECO:0000313" key="3">
    <source>
        <dbReference type="Proteomes" id="UP000198575"/>
    </source>
</evidence>
<feature type="transmembrane region" description="Helical" evidence="1">
    <location>
        <begin position="12"/>
        <end position="29"/>
    </location>
</feature>
<feature type="transmembrane region" description="Helical" evidence="1">
    <location>
        <begin position="227"/>
        <end position="248"/>
    </location>
</feature>
<dbReference type="STRING" id="578942.SAMN05216289_107131"/>
<dbReference type="AlphaFoldDB" id="A0A1I4X3T5"/>
<name>A0A1I4X3T5_9GAMM</name>
<keyword evidence="1" id="KW-1133">Transmembrane helix</keyword>
<dbReference type="EMBL" id="FOVF01000007">
    <property type="protein sequence ID" value="SFN20604.1"/>
    <property type="molecule type" value="Genomic_DNA"/>
</dbReference>
<dbReference type="Proteomes" id="UP000198575">
    <property type="component" value="Unassembled WGS sequence"/>
</dbReference>
<feature type="transmembrane region" description="Helical" evidence="1">
    <location>
        <begin position="49"/>
        <end position="69"/>
    </location>
</feature>
<protein>
    <recommendedName>
        <fullName evidence="4">Lysylphosphatidylglycerol synthase TM region</fullName>
    </recommendedName>
</protein>
<keyword evidence="1" id="KW-0812">Transmembrane</keyword>
<keyword evidence="3" id="KW-1185">Reference proteome</keyword>
<organism evidence="2 3">
    <name type="scientific">Dokdonella immobilis</name>
    <dbReference type="NCBI Taxonomy" id="578942"/>
    <lineage>
        <taxon>Bacteria</taxon>
        <taxon>Pseudomonadati</taxon>
        <taxon>Pseudomonadota</taxon>
        <taxon>Gammaproteobacteria</taxon>
        <taxon>Lysobacterales</taxon>
        <taxon>Rhodanobacteraceae</taxon>
        <taxon>Dokdonella</taxon>
    </lineage>
</organism>
<feature type="transmembrane region" description="Helical" evidence="1">
    <location>
        <begin position="269"/>
        <end position="293"/>
    </location>
</feature>
<feature type="transmembrane region" description="Helical" evidence="1">
    <location>
        <begin position="187"/>
        <end position="215"/>
    </location>
</feature>
<evidence type="ECO:0008006" key="4">
    <source>
        <dbReference type="Google" id="ProtNLM"/>
    </source>
</evidence>
<keyword evidence="1" id="KW-0472">Membrane</keyword>
<dbReference type="RefSeq" id="WP_092406622.1">
    <property type="nucleotide sequence ID" value="NZ_FOVF01000007.1"/>
</dbReference>
<gene>
    <name evidence="2" type="ORF">SAMN05216289_107131</name>
</gene>
<feature type="transmembrane region" description="Helical" evidence="1">
    <location>
        <begin position="156"/>
        <end position="175"/>
    </location>
</feature>
<reference evidence="2 3" key="1">
    <citation type="submission" date="2016-10" db="EMBL/GenBank/DDBJ databases">
        <authorList>
            <person name="de Groot N.N."/>
        </authorList>
    </citation>
    <scope>NUCLEOTIDE SEQUENCE [LARGE SCALE GENOMIC DNA]</scope>
    <source>
        <strain evidence="2 3">CGMCC 1.7659</strain>
    </source>
</reference>